<keyword evidence="7" id="KW-0464">Manganese</keyword>
<evidence type="ECO:0000256" key="1">
    <source>
        <dbReference type="ARBA" id="ARBA00001936"/>
    </source>
</evidence>
<organism evidence="9 10">
    <name type="scientific">Meganyctiphanes norvegica</name>
    <name type="common">Northern krill</name>
    <name type="synonym">Thysanopoda norvegica</name>
    <dbReference type="NCBI Taxonomy" id="48144"/>
    <lineage>
        <taxon>Eukaryota</taxon>
        <taxon>Metazoa</taxon>
        <taxon>Ecdysozoa</taxon>
        <taxon>Arthropoda</taxon>
        <taxon>Crustacea</taxon>
        <taxon>Multicrustacea</taxon>
        <taxon>Malacostraca</taxon>
        <taxon>Eumalacostraca</taxon>
        <taxon>Eucarida</taxon>
        <taxon>Euphausiacea</taxon>
        <taxon>Euphausiidae</taxon>
        <taxon>Meganyctiphanes</taxon>
    </lineage>
</organism>
<comment type="cofactor">
    <cofactor evidence="2">
        <name>Mg(2+)</name>
        <dbReference type="ChEBI" id="CHEBI:18420"/>
    </cofactor>
</comment>
<proteinExistence type="inferred from homology"/>
<reference evidence="9 10" key="1">
    <citation type="submission" date="2024-05" db="EMBL/GenBank/DDBJ databases">
        <authorList>
            <person name="Wallberg A."/>
        </authorList>
    </citation>
    <scope>NUCLEOTIDE SEQUENCE [LARGE SCALE GENOMIC DNA]</scope>
</reference>
<dbReference type="Gene3D" id="3.90.79.10">
    <property type="entry name" value="Nucleoside Triphosphate Pyrophosphohydrolase"/>
    <property type="match status" value="1"/>
</dbReference>
<gene>
    <name evidence="9" type="ORF">MNOR_LOCUS36789</name>
</gene>
<name>A0AAV2SF63_MEGNR</name>
<dbReference type="Proteomes" id="UP001497623">
    <property type="component" value="Unassembled WGS sequence"/>
</dbReference>
<sequence>ISDKSKMGSKLWRDAASLMIIGRAASNTCLKNGKAENRIRNIDYNILFLKRSQKSQFMPNAYVFPGGVVESSDFSMAWMDIFEKCGYTVDYLKNNFRFNVPLPELYINNNKSILPEIGFRIGALRETFEESGILLDNTRSINAMNSSTIEKWRQAVRDDPSQFLSLFQMLGSCPAIWNLHEWSGWLTPTVFKGKKRRFDTAFFITFMDSIPKVIHDNSEMEDLQIVSPDSIIDQWRKEKLWLAPPQVYEVSRLLNFNCFEKLKLFAESRARKGMWWWMPVMYPAKDGIIAVYPGDDLYPNDPDYLGENDVTRIDTTMYESRMDAVHLHRMEQQGLFYNRCIMNIKPSCGHLNPIDPIEYKSSKL</sequence>
<accession>A0AAV2SF63</accession>
<evidence type="ECO:0000256" key="4">
    <source>
        <dbReference type="ARBA" id="ARBA00022723"/>
    </source>
</evidence>
<protein>
    <recommendedName>
        <fullName evidence="8">Nudix hydrolase domain-containing protein</fullName>
    </recommendedName>
</protein>
<keyword evidence="5" id="KW-0378">Hydrolase</keyword>
<feature type="domain" description="Nudix hydrolase" evidence="8">
    <location>
        <begin position="11"/>
        <end position="248"/>
    </location>
</feature>
<dbReference type="InterPro" id="IPR039121">
    <property type="entry name" value="NUDT19"/>
</dbReference>
<dbReference type="SUPFAM" id="SSF55811">
    <property type="entry name" value="Nudix"/>
    <property type="match status" value="1"/>
</dbReference>
<keyword evidence="6" id="KW-0460">Magnesium</keyword>
<evidence type="ECO:0000259" key="8">
    <source>
        <dbReference type="PROSITE" id="PS51462"/>
    </source>
</evidence>
<comment type="cofactor">
    <cofactor evidence="1">
        <name>Mn(2+)</name>
        <dbReference type="ChEBI" id="CHEBI:29035"/>
    </cofactor>
</comment>
<dbReference type="PROSITE" id="PS51462">
    <property type="entry name" value="NUDIX"/>
    <property type="match status" value="1"/>
</dbReference>
<keyword evidence="4" id="KW-0479">Metal-binding</keyword>
<evidence type="ECO:0000256" key="6">
    <source>
        <dbReference type="ARBA" id="ARBA00022842"/>
    </source>
</evidence>
<dbReference type="PANTHER" id="PTHR12318:SF0">
    <property type="entry name" value="ACYL-COENZYME A DIPHOSPHATASE NUDT19"/>
    <property type="match status" value="1"/>
</dbReference>
<dbReference type="GO" id="GO:0046872">
    <property type="term" value="F:metal ion binding"/>
    <property type="evidence" value="ECO:0007669"/>
    <property type="project" value="UniProtKB-KW"/>
</dbReference>
<evidence type="ECO:0000256" key="2">
    <source>
        <dbReference type="ARBA" id="ARBA00001946"/>
    </source>
</evidence>
<feature type="non-terminal residue" evidence="9">
    <location>
        <position position="1"/>
    </location>
</feature>
<evidence type="ECO:0000313" key="10">
    <source>
        <dbReference type="Proteomes" id="UP001497623"/>
    </source>
</evidence>
<dbReference type="GO" id="GO:0016818">
    <property type="term" value="F:hydrolase activity, acting on acid anhydrides, in phosphorus-containing anhydrides"/>
    <property type="evidence" value="ECO:0007669"/>
    <property type="project" value="InterPro"/>
</dbReference>
<dbReference type="PANTHER" id="PTHR12318">
    <property type="entry name" value="TESTOSTERONE-REGULATED PROTEIN RP2"/>
    <property type="match status" value="1"/>
</dbReference>
<dbReference type="CDD" id="cd18870">
    <property type="entry name" value="NUDIX_AcylCoAdiphos_Nudt19"/>
    <property type="match status" value="1"/>
</dbReference>
<dbReference type="InterPro" id="IPR000086">
    <property type="entry name" value="NUDIX_hydrolase_dom"/>
</dbReference>
<dbReference type="AlphaFoldDB" id="A0AAV2SF63"/>
<evidence type="ECO:0000313" key="9">
    <source>
        <dbReference type="EMBL" id="CAL4193058.1"/>
    </source>
</evidence>
<evidence type="ECO:0000256" key="5">
    <source>
        <dbReference type="ARBA" id="ARBA00022801"/>
    </source>
</evidence>
<keyword evidence="10" id="KW-1185">Reference proteome</keyword>
<comment type="similarity">
    <text evidence="3">Belongs to the Nudix hydrolase family.</text>
</comment>
<comment type="caution">
    <text evidence="9">The sequence shown here is derived from an EMBL/GenBank/DDBJ whole genome shotgun (WGS) entry which is preliminary data.</text>
</comment>
<evidence type="ECO:0000256" key="7">
    <source>
        <dbReference type="ARBA" id="ARBA00023211"/>
    </source>
</evidence>
<dbReference type="GO" id="GO:0005739">
    <property type="term" value="C:mitochondrion"/>
    <property type="evidence" value="ECO:0007669"/>
    <property type="project" value="TreeGrafter"/>
</dbReference>
<dbReference type="InterPro" id="IPR015797">
    <property type="entry name" value="NUDIX_hydrolase-like_dom_sf"/>
</dbReference>
<evidence type="ECO:0000256" key="3">
    <source>
        <dbReference type="ARBA" id="ARBA00005582"/>
    </source>
</evidence>
<dbReference type="EMBL" id="CAXKWB010069277">
    <property type="protein sequence ID" value="CAL4193058.1"/>
    <property type="molecule type" value="Genomic_DNA"/>
</dbReference>